<dbReference type="Proteomes" id="UP000704611">
    <property type="component" value="Unassembled WGS sequence"/>
</dbReference>
<feature type="transmembrane region" description="Helical" evidence="1">
    <location>
        <begin position="57"/>
        <end position="77"/>
    </location>
</feature>
<protein>
    <recommendedName>
        <fullName evidence="4">DUF3379 domain-containing protein</fullName>
    </recommendedName>
</protein>
<evidence type="ECO:0000313" key="3">
    <source>
        <dbReference type="Proteomes" id="UP000704611"/>
    </source>
</evidence>
<evidence type="ECO:0008006" key="4">
    <source>
        <dbReference type="Google" id="ProtNLM"/>
    </source>
</evidence>
<dbReference type="RefSeq" id="WP_217666611.1">
    <property type="nucleotide sequence ID" value="NZ_JAHRID010000001.1"/>
</dbReference>
<name>A0ABS6MG20_9GAMM</name>
<sequence length="235" mass="25655">MSSPEPADLSANKTGSAAGIKKAYQALKAEQPLPAAVKQQIMQQAKQRNAARNWRSWWYFTQLALGCAALVLVLSWVNPAKLPVYYQIDTMSGISANSAEQLTAAASAQNDQQITVQWHHLTASATGDSEAGRVRQRLNTLKAQQKQLQRAGELSNMMQSQIGLLTRQQDSWQIVMCNNTQLNMAIELVQELSAMLQVAPVAQPQWVELQFASSGHILAIAAIPATRYAGQCPAV</sequence>
<accession>A0ABS6MG20</accession>
<gene>
    <name evidence="2" type="ORF">KQY15_01440</name>
</gene>
<comment type="caution">
    <text evidence="2">The sequence shown here is derived from an EMBL/GenBank/DDBJ whole genome shotgun (WGS) entry which is preliminary data.</text>
</comment>
<evidence type="ECO:0000313" key="2">
    <source>
        <dbReference type="EMBL" id="MBV2127758.1"/>
    </source>
</evidence>
<keyword evidence="1" id="KW-0812">Transmembrane</keyword>
<keyword evidence="3" id="KW-1185">Reference proteome</keyword>
<organism evidence="2 3">
    <name type="scientific">Arsukibacterium indicum</name>
    <dbReference type="NCBI Taxonomy" id="2848612"/>
    <lineage>
        <taxon>Bacteria</taxon>
        <taxon>Pseudomonadati</taxon>
        <taxon>Pseudomonadota</taxon>
        <taxon>Gammaproteobacteria</taxon>
        <taxon>Chromatiales</taxon>
        <taxon>Chromatiaceae</taxon>
        <taxon>Arsukibacterium</taxon>
    </lineage>
</organism>
<reference evidence="2 3" key="1">
    <citation type="submission" date="2021-06" db="EMBL/GenBank/DDBJ databases">
        <title>Rheinheimera indica sp. nov., isolated from deep-sea sediment.</title>
        <authorList>
            <person name="Wang Z."/>
            <person name="Zhang X.-Y."/>
        </authorList>
    </citation>
    <scope>NUCLEOTIDE SEQUENCE [LARGE SCALE GENOMIC DNA]</scope>
    <source>
        <strain evidence="2 3">SM2107</strain>
    </source>
</reference>
<dbReference type="EMBL" id="JAHRID010000001">
    <property type="protein sequence ID" value="MBV2127758.1"/>
    <property type="molecule type" value="Genomic_DNA"/>
</dbReference>
<keyword evidence="1" id="KW-1133">Transmembrane helix</keyword>
<proteinExistence type="predicted"/>
<evidence type="ECO:0000256" key="1">
    <source>
        <dbReference type="SAM" id="Phobius"/>
    </source>
</evidence>
<keyword evidence="1" id="KW-0472">Membrane</keyword>